<dbReference type="InterPro" id="IPR050229">
    <property type="entry name" value="GlpE_sulfurtransferase"/>
</dbReference>
<dbReference type="SUPFAM" id="SSF52821">
    <property type="entry name" value="Rhodanese/Cell cycle control phosphatase"/>
    <property type="match status" value="1"/>
</dbReference>
<dbReference type="Proteomes" id="UP000254808">
    <property type="component" value="Chromosome"/>
</dbReference>
<gene>
    <name evidence="3" type="ORF">CYPRO_1923</name>
</gene>
<evidence type="ECO:0000256" key="1">
    <source>
        <dbReference type="SAM" id="Phobius"/>
    </source>
</evidence>
<reference evidence="3 4" key="1">
    <citation type="submission" date="2018-03" db="EMBL/GenBank/DDBJ databases">
        <title>Phenotypic and genomic properties of Cyclonatronum proteinivorum gen. nov., sp. nov., a haloalkaliphilic bacteroidete from soda lakes possessing Na+-translocating rhodopsin.</title>
        <authorList>
            <person name="Toshchakov S.V."/>
            <person name="Korzhenkov A."/>
            <person name="Samarov N.I."/>
            <person name="Kublanov I.V."/>
            <person name="Muntyan M.S."/>
            <person name="Sorokin D.Y."/>
        </authorList>
    </citation>
    <scope>NUCLEOTIDE SEQUENCE [LARGE SCALE GENOMIC DNA]</scope>
    <source>
        <strain evidence="3 4">Omega</strain>
    </source>
</reference>
<keyword evidence="1" id="KW-0812">Transmembrane</keyword>
<proteinExistence type="predicted"/>
<dbReference type="PANTHER" id="PTHR43031">
    <property type="entry name" value="FAD-DEPENDENT OXIDOREDUCTASE"/>
    <property type="match status" value="1"/>
</dbReference>
<name>A0A345UL21_9BACT</name>
<keyword evidence="1" id="KW-0472">Membrane</keyword>
<dbReference type="SMART" id="SM00450">
    <property type="entry name" value="RHOD"/>
    <property type="match status" value="1"/>
</dbReference>
<dbReference type="CDD" id="cd00158">
    <property type="entry name" value="RHOD"/>
    <property type="match status" value="1"/>
</dbReference>
<dbReference type="PANTHER" id="PTHR43031:SF18">
    <property type="entry name" value="RHODANESE-RELATED SULFURTRANSFERASES"/>
    <property type="match status" value="1"/>
</dbReference>
<organism evidence="3 4">
    <name type="scientific">Cyclonatronum proteinivorum</name>
    <dbReference type="NCBI Taxonomy" id="1457365"/>
    <lineage>
        <taxon>Bacteria</taxon>
        <taxon>Pseudomonadati</taxon>
        <taxon>Balneolota</taxon>
        <taxon>Balneolia</taxon>
        <taxon>Balneolales</taxon>
        <taxon>Cyclonatronaceae</taxon>
        <taxon>Cyclonatronum</taxon>
    </lineage>
</organism>
<keyword evidence="4" id="KW-1185">Reference proteome</keyword>
<dbReference type="EMBL" id="CP027806">
    <property type="protein sequence ID" value="AXJ01173.1"/>
    <property type="molecule type" value="Genomic_DNA"/>
</dbReference>
<dbReference type="InterPro" id="IPR001763">
    <property type="entry name" value="Rhodanese-like_dom"/>
</dbReference>
<sequence>MQTFSVTATAVFIFIIIAAMFNIFSSSNGIDISSKEFKEKLEKDRGVVIDVRTRGEFEDGHLAITDQQLDLTNGEFQQAVPNLDPDKTYYLYCRSGNRSGQAARMMKQAGFENVFNVGGFDTLVAHGFEAND</sequence>
<keyword evidence="1" id="KW-1133">Transmembrane helix</keyword>
<dbReference type="InterPro" id="IPR036873">
    <property type="entry name" value="Rhodanese-like_dom_sf"/>
</dbReference>
<evidence type="ECO:0000259" key="2">
    <source>
        <dbReference type="PROSITE" id="PS50206"/>
    </source>
</evidence>
<dbReference type="Pfam" id="PF00581">
    <property type="entry name" value="Rhodanese"/>
    <property type="match status" value="1"/>
</dbReference>
<evidence type="ECO:0000313" key="4">
    <source>
        <dbReference type="Proteomes" id="UP000254808"/>
    </source>
</evidence>
<feature type="domain" description="Rhodanese" evidence="2">
    <location>
        <begin position="42"/>
        <end position="132"/>
    </location>
</feature>
<protein>
    <submittedName>
        <fullName evidence="3">Phage shock protein E</fullName>
    </submittedName>
</protein>
<dbReference type="KEGG" id="cprv:CYPRO_1923"/>
<dbReference type="PROSITE" id="PS50206">
    <property type="entry name" value="RHODANESE_3"/>
    <property type="match status" value="1"/>
</dbReference>
<accession>A0A345UL21</accession>
<feature type="transmembrane region" description="Helical" evidence="1">
    <location>
        <begin position="6"/>
        <end position="25"/>
    </location>
</feature>
<evidence type="ECO:0000313" key="3">
    <source>
        <dbReference type="EMBL" id="AXJ01173.1"/>
    </source>
</evidence>
<dbReference type="Gene3D" id="3.40.250.10">
    <property type="entry name" value="Rhodanese-like domain"/>
    <property type="match status" value="1"/>
</dbReference>
<dbReference type="AlphaFoldDB" id="A0A345UL21"/>